<reference evidence="3 4" key="1">
    <citation type="submission" date="2021-02" db="EMBL/GenBank/DDBJ databases">
        <title>Plant Genome Project.</title>
        <authorList>
            <person name="Zhang R.-G."/>
        </authorList>
    </citation>
    <scope>NUCLEOTIDE SEQUENCE [LARGE SCALE GENOMIC DNA]</scope>
    <source>
        <tissue evidence="3">Leaves</tissue>
    </source>
</reference>
<feature type="compositionally biased region" description="Polar residues" evidence="1">
    <location>
        <begin position="226"/>
        <end position="240"/>
    </location>
</feature>
<gene>
    <name evidence="3" type="ORF">JRO89_XS08G0068200</name>
</gene>
<dbReference type="InterPro" id="IPR039607">
    <property type="entry name" value="VQ_8/17/18/20/21/25"/>
</dbReference>
<sequence>MTTTSIPTIIHDTNDPHNPLVSINVAARTPLKLTSSSNYISWKLQFHTLFIGYDLLGDPPVASLKTTSGAWDTVLIRRNFAPIDADCILSLPTSSRRCPDQLLWHFSKDGNYYVHSGYWVASQLASEASSSASVQLFVWRACCDLLPTTLNLAAHKVPVGVVCPLCSVPPESVLHALWFYRSLLELKLAVPFLSSLRFPAAGSFLDFMVAKPLQLHPIKSEFMDSSNFPAASDNRSPSKSQLQLQGPRPPPLSIHKDSHKIKKPPKPPTDRHPRHQPQPQPQPQPIIIYAVSPKTIHATVADFMTTVQRLTGVSSDNFCSAGDVSPAARLASIEKVSPKEKGTTSTTTSINIVEEETEVSRVPGILSPATLPPVIQEMYFSPVTDPNPFNYNLYGSSGFLVSPSGWFSGTLGSPISSPDIFGQIWNF</sequence>
<evidence type="ECO:0000313" key="3">
    <source>
        <dbReference type="EMBL" id="KAH7566031.1"/>
    </source>
</evidence>
<dbReference type="EMBL" id="JAFEMO010000008">
    <property type="protein sequence ID" value="KAH7566031.1"/>
    <property type="molecule type" value="Genomic_DNA"/>
</dbReference>
<protein>
    <recommendedName>
        <fullName evidence="2">VQ domain-containing protein</fullName>
    </recommendedName>
</protein>
<keyword evidence="4" id="KW-1185">Reference proteome</keyword>
<evidence type="ECO:0000256" key="1">
    <source>
        <dbReference type="SAM" id="MobiDB-lite"/>
    </source>
</evidence>
<dbReference type="PANTHER" id="PTHR33143">
    <property type="entry name" value="F16F4.1 PROTEIN-RELATED"/>
    <property type="match status" value="1"/>
</dbReference>
<name>A0ABQ8HNU8_9ROSI</name>
<feature type="region of interest" description="Disordered" evidence="1">
    <location>
        <begin position="226"/>
        <end position="284"/>
    </location>
</feature>
<dbReference type="InterPro" id="IPR008889">
    <property type="entry name" value="VQ"/>
</dbReference>
<organism evidence="3 4">
    <name type="scientific">Xanthoceras sorbifolium</name>
    <dbReference type="NCBI Taxonomy" id="99658"/>
    <lineage>
        <taxon>Eukaryota</taxon>
        <taxon>Viridiplantae</taxon>
        <taxon>Streptophyta</taxon>
        <taxon>Embryophyta</taxon>
        <taxon>Tracheophyta</taxon>
        <taxon>Spermatophyta</taxon>
        <taxon>Magnoliopsida</taxon>
        <taxon>eudicotyledons</taxon>
        <taxon>Gunneridae</taxon>
        <taxon>Pentapetalae</taxon>
        <taxon>rosids</taxon>
        <taxon>malvids</taxon>
        <taxon>Sapindales</taxon>
        <taxon>Sapindaceae</taxon>
        <taxon>Xanthoceroideae</taxon>
        <taxon>Xanthoceras</taxon>
    </lineage>
</organism>
<accession>A0ABQ8HNU8</accession>
<dbReference type="Proteomes" id="UP000827721">
    <property type="component" value="Unassembled WGS sequence"/>
</dbReference>
<evidence type="ECO:0000313" key="4">
    <source>
        <dbReference type="Proteomes" id="UP000827721"/>
    </source>
</evidence>
<dbReference type="PANTHER" id="PTHR33143:SF50">
    <property type="entry name" value="PROTEIN MKS1"/>
    <property type="match status" value="1"/>
</dbReference>
<evidence type="ECO:0000259" key="2">
    <source>
        <dbReference type="Pfam" id="PF05678"/>
    </source>
</evidence>
<comment type="caution">
    <text evidence="3">The sequence shown here is derived from an EMBL/GenBank/DDBJ whole genome shotgun (WGS) entry which is preliminary data.</text>
</comment>
<dbReference type="Pfam" id="PF05678">
    <property type="entry name" value="VQ"/>
    <property type="match status" value="1"/>
</dbReference>
<feature type="domain" description="VQ" evidence="2">
    <location>
        <begin position="291"/>
        <end position="316"/>
    </location>
</feature>
<proteinExistence type="predicted"/>